<dbReference type="AlphaFoldDB" id="A0ABD0X960"/>
<dbReference type="SMART" id="SM00360">
    <property type="entry name" value="RRM"/>
    <property type="match status" value="1"/>
</dbReference>
<feature type="compositionally biased region" description="Polar residues" evidence="9">
    <location>
        <begin position="160"/>
        <end position="169"/>
    </location>
</feature>
<evidence type="ECO:0000256" key="2">
    <source>
        <dbReference type="ARBA" id="ARBA00022553"/>
    </source>
</evidence>
<dbReference type="SUPFAM" id="SSF54928">
    <property type="entry name" value="RNA-binding domain, RBD"/>
    <property type="match status" value="1"/>
</dbReference>
<feature type="region of interest" description="Disordered" evidence="9">
    <location>
        <begin position="591"/>
        <end position="623"/>
    </location>
</feature>
<feature type="compositionally biased region" description="Low complexity" evidence="9">
    <location>
        <begin position="340"/>
        <end position="355"/>
    </location>
</feature>
<feature type="domain" description="RRM" evidence="10">
    <location>
        <begin position="1051"/>
        <end position="1128"/>
    </location>
</feature>
<feature type="compositionally biased region" description="Basic and acidic residues" evidence="9">
    <location>
        <begin position="786"/>
        <end position="796"/>
    </location>
</feature>
<comment type="caution">
    <text evidence="11">The sequence shown here is derived from an EMBL/GenBank/DDBJ whole genome shotgun (WGS) entry which is preliminary data.</text>
</comment>
<dbReference type="PROSITE" id="PS50102">
    <property type="entry name" value="RRM"/>
    <property type="match status" value="1"/>
</dbReference>
<evidence type="ECO:0000256" key="3">
    <source>
        <dbReference type="ARBA" id="ARBA00022884"/>
    </source>
</evidence>
<organism evidence="11 12">
    <name type="scientific">Umbra pygmaea</name>
    <name type="common">Eastern mudminnow</name>
    <dbReference type="NCBI Taxonomy" id="75934"/>
    <lineage>
        <taxon>Eukaryota</taxon>
        <taxon>Metazoa</taxon>
        <taxon>Chordata</taxon>
        <taxon>Craniata</taxon>
        <taxon>Vertebrata</taxon>
        <taxon>Euteleostomi</taxon>
        <taxon>Actinopterygii</taxon>
        <taxon>Neopterygii</taxon>
        <taxon>Teleostei</taxon>
        <taxon>Protacanthopterygii</taxon>
        <taxon>Esociformes</taxon>
        <taxon>Umbridae</taxon>
        <taxon>Umbra</taxon>
    </lineage>
</organism>
<feature type="compositionally biased region" description="Basic residues" evidence="9">
    <location>
        <begin position="901"/>
        <end position="911"/>
    </location>
</feature>
<keyword evidence="4" id="KW-0805">Transcription regulation</keyword>
<dbReference type="GO" id="GO:0005634">
    <property type="term" value="C:nucleus"/>
    <property type="evidence" value="ECO:0007669"/>
    <property type="project" value="UniProtKB-SubCell"/>
</dbReference>
<feature type="region of interest" description="Disordered" evidence="9">
    <location>
        <begin position="638"/>
        <end position="684"/>
    </location>
</feature>
<feature type="compositionally biased region" description="Basic and acidic residues" evidence="9">
    <location>
        <begin position="170"/>
        <end position="182"/>
    </location>
</feature>
<evidence type="ECO:0000256" key="7">
    <source>
        <dbReference type="ARBA" id="ARBA00023242"/>
    </source>
</evidence>
<feature type="region of interest" description="Disordered" evidence="9">
    <location>
        <begin position="444"/>
        <end position="509"/>
    </location>
</feature>
<keyword evidence="7" id="KW-0539">Nucleus</keyword>
<dbReference type="PANTHER" id="PTHR15528:SF5">
    <property type="entry name" value="PEROXISOME PROLIFERATOR-ACTIVATED RECEPTOR GAMMA COACTIVATOR-RELATED PROTEIN 1"/>
    <property type="match status" value="1"/>
</dbReference>
<accession>A0ABD0X960</accession>
<dbReference type="InterPro" id="IPR035979">
    <property type="entry name" value="RBD_domain_sf"/>
</dbReference>
<name>A0ABD0X960_UMBPY</name>
<feature type="region of interest" description="Disordered" evidence="9">
    <location>
        <begin position="767"/>
        <end position="805"/>
    </location>
</feature>
<keyword evidence="12" id="KW-1185">Reference proteome</keyword>
<evidence type="ECO:0000256" key="4">
    <source>
        <dbReference type="ARBA" id="ARBA00023015"/>
    </source>
</evidence>
<protein>
    <recommendedName>
        <fullName evidence="10">RRM domain-containing protein</fullName>
    </recommendedName>
</protein>
<keyword evidence="2" id="KW-0597">Phosphoprotein</keyword>
<reference evidence="11 12" key="1">
    <citation type="submission" date="2024-06" db="EMBL/GenBank/DDBJ databases">
        <authorList>
            <person name="Pan Q."/>
            <person name="Wen M."/>
            <person name="Jouanno E."/>
            <person name="Zahm M."/>
            <person name="Klopp C."/>
            <person name="Cabau C."/>
            <person name="Louis A."/>
            <person name="Berthelot C."/>
            <person name="Parey E."/>
            <person name="Roest Crollius H."/>
            <person name="Montfort J."/>
            <person name="Robinson-Rechavi M."/>
            <person name="Bouchez O."/>
            <person name="Lampietro C."/>
            <person name="Lopez Roques C."/>
            <person name="Donnadieu C."/>
            <person name="Postlethwait J."/>
            <person name="Bobe J."/>
            <person name="Verreycken H."/>
            <person name="Guiguen Y."/>
        </authorList>
    </citation>
    <scope>NUCLEOTIDE SEQUENCE [LARGE SCALE GENOMIC DNA]</scope>
    <source>
        <strain evidence="11">Up_M1</strain>
        <tissue evidence="11">Testis</tissue>
    </source>
</reference>
<evidence type="ECO:0000256" key="8">
    <source>
        <dbReference type="PROSITE-ProRule" id="PRU00176"/>
    </source>
</evidence>
<feature type="compositionally biased region" description="Basic residues" evidence="9">
    <location>
        <begin position="984"/>
        <end position="998"/>
    </location>
</feature>
<dbReference type="GO" id="GO:0003723">
    <property type="term" value="F:RNA binding"/>
    <property type="evidence" value="ECO:0007669"/>
    <property type="project" value="UniProtKB-UniRule"/>
</dbReference>
<dbReference type="Pfam" id="PF00076">
    <property type="entry name" value="RRM_1"/>
    <property type="match status" value="1"/>
</dbReference>
<feature type="region of interest" description="Disordered" evidence="9">
    <location>
        <begin position="984"/>
        <end position="1010"/>
    </location>
</feature>
<dbReference type="EMBL" id="JAGEUA010000002">
    <property type="protein sequence ID" value="KAL1005518.1"/>
    <property type="molecule type" value="Genomic_DNA"/>
</dbReference>
<evidence type="ECO:0000259" key="10">
    <source>
        <dbReference type="PROSITE" id="PS50102"/>
    </source>
</evidence>
<comment type="subcellular location">
    <subcellularLocation>
        <location evidence="1">Nucleus</location>
    </subcellularLocation>
</comment>
<evidence type="ECO:0000313" key="12">
    <source>
        <dbReference type="Proteomes" id="UP001557470"/>
    </source>
</evidence>
<feature type="compositionally biased region" description="Basic and acidic residues" evidence="9">
    <location>
        <begin position="767"/>
        <end position="777"/>
    </location>
</feature>
<gene>
    <name evidence="11" type="ORF">UPYG_G00060100</name>
</gene>
<evidence type="ECO:0000256" key="6">
    <source>
        <dbReference type="ARBA" id="ARBA00023163"/>
    </source>
</evidence>
<dbReference type="Proteomes" id="UP001557470">
    <property type="component" value="Unassembled WGS sequence"/>
</dbReference>
<dbReference type="InterPro" id="IPR000504">
    <property type="entry name" value="RRM_dom"/>
</dbReference>
<feature type="region of interest" description="Disordered" evidence="9">
    <location>
        <begin position="325"/>
        <end position="427"/>
    </location>
</feature>
<dbReference type="Gene3D" id="3.30.70.330">
    <property type="match status" value="1"/>
</dbReference>
<sequence>MAARWSGKDENLITGNTEFLSTNTFNEAVLDRGEVLGLEMDTHSCMDPSILAIFEDSAVVAEAKSRLDEESESTLLTALADILDSVDDDTLSPFDTLPDTGLFSDQRLRENSPLRRLLNLTRPPDKETRFSPITSLSPFIGTEGAAVDDRLGWPALIPRTQASSSPTSTQRRDGEKERGSTEEKDDGNGSQDMVRLLNSVRNDHGYYSTVSLVDLVKLMHPYCLRVCLDEEGKDWVSAPHQGASSFREQNMDHEVNLEGEVWRYTKPGLEESDEEIDVDGTDDEECQVAKEKKRVSFGPVLVTSYEPPDEPDLNVLPDLSELTGQITSNEDNTKPVGTESLTSSSPKSSPGPCSDSSRHPVVTGSPERTAEGPLEEEPFPQPGGAKPRPALSLQQYRMLRQHKTLPLVARPENSTTKWPSVDKTPKELPPIPCLQGLELTTQGPEKTHFSHHQHQPAGNRAADSVSEFKPRGPDRKRKVISPTSPSKPGKISGLRPVGTGPKTPQGRLSLRPECQSAKARTVLRVGGLMAVRTCSETISPASPLLGPELNLNPLETLGHSRNNSNKRGVAVSSDPPNPVLVLFPGARPTSGELDVAKRKRDPLQPTTQSFPVPDDISSKRNPRLKSTSLLVEIQRRFSTKQPLRKRRSVSAEASALIPTTQSPQADAGIQAQGPPLHSLRKRPETSQGFIPSVLSAASPHSNSFVCPPNPVDSPCPTMERPERVILGDLPLFQPSSSPEGSTCIQTPTCKKGIEATDLTSLLERFEETQAKEKDTVTKSDPGVSPEKSRISCDDQVRTSQSISRNNEAALRLQGSNLLSTHEQTCPSELVHTQEALRNTTIGPRMIPGPQRILEPCRNGELGPTPGPLITQEQAPARTRWKPLTPVSPQSKQPSPLNPPARGRRTSRHYRTRSSCSDSSSRSPSVSSSSSSSVSRSRSPPRKRFRPRLSESSSSSCSCSRSASRSPGSCRYRLPYSRSRSWSRSRSKSKSWSRSRSRSRSGSPSSLAYRRSQRWRDGYSPTFRPRTVIESRKRKRQQEVRNKKLKAIDERRVVYVGRIRRSMTHAELRERFSLFGEVEECTLHFRDRGDHYGFVTFYNMEDAFAAIEKGYKLRRPDELPFDLCFGGRRQFCKSTYADLDSNHEEVDLPPAKSKFEELDFDTLLKQAQSGLKR</sequence>
<feature type="region of interest" description="Disordered" evidence="9">
    <location>
        <begin position="836"/>
        <end position="969"/>
    </location>
</feature>
<keyword evidence="6" id="KW-0804">Transcription</keyword>
<evidence type="ECO:0000256" key="1">
    <source>
        <dbReference type="ARBA" id="ARBA00004123"/>
    </source>
</evidence>
<feature type="compositionally biased region" description="Low complexity" evidence="9">
    <location>
        <begin position="949"/>
        <end position="969"/>
    </location>
</feature>
<dbReference type="InterPro" id="IPR012677">
    <property type="entry name" value="Nucleotide-bd_a/b_plait_sf"/>
</dbReference>
<dbReference type="InterPro" id="IPR034605">
    <property type="entry name" value="PGC-1"/>
</dbReference>
<keyword evidence="5" id="KW-0010">Activator</keyword>
<keyword evidence="3 8" id="KW-0694">RNA-binding</keyword>
<feature type="compositionally biased region" description="Low complexity" evidence="9">
    <location>
        <begin position="912"/>
        <end position="937"/>
    </location>
</feature>
<evidence type="ECO:0000256" key="5">
    <source>
        <dbReference type="ARBA" id="ARBA00023159"/>
    </source>
</evidence>
<evidence type="ECO:0000313" key="11">
    <source>
        <dbReference type="EMBL" id="KAL1005518.1"/>
    </source>
</evidence>
<feature type="region of interest" description="Disordered" evidence="9">
    <location>
        <begin position="157"/>
        <end position="191"/>
    </location>
</feature>
<proteinExistence type="predicted"/>
<evidence type="ECO:0000256" key="9">
    <source>
        <dbReference type="SAM" id="MobiDB-lite"/>
    </source>
</evidence>
<dbReference type="PANTHER" id="PTHR15528">
    <property type="entry name" value="PEROXISOME PROLIFERATOR ACTIVATED RECEPTOR GAMMA COACTIVATOR 1 PGC-1 -RELATED"/>
    <property type="match status" value="1"/>
</dbReference>